<dbReference type="EMBL" id="MU157866">
    <property type="protein sequence ID" value="KAF9526848.1"/>
    <property type="molecule type" value="Genomic_DNA"/>
</dbReference>
<feature type="transmembrane region" description="Helical" evidence="1">
    <location>
        <begin position="240"/>
        <end position="263"/>
    </location>
</feature>
<keyword evidence="1" id="KW-0812">Transmembrane</keyword>
<comment type="caution">
    <text evidence="2">The sequence shown here is derived from an EMBL/GenBank/DDBJ whole genome shotgun (WGS) entry which is preliminary data.</text>
</comment>
<feature type="transmembrane region" description="Helical" evidence="1">
    <location>
        <begin position="295"/>
        <end position="318"/>
    </location>
</feature>
<feature type="transmembrane region" description="Helical" evidence="1">
    <location>
        <begin position="132"/>
        <end position="158"/>
    </location>
</feature>
<keyword evidence="3" id="KW-1185">Reference proteome</keyword>
<keyword evidence="1" id="KW-1133">Transmembrane helix</keyword>
<feature type="transmembrane region" description="Helical" evidence="1">
    <location>
        <begin position="202"/>
        <end position="220"/>
    </location>
</feature>
<dbReference type="Proteomes" id="UP000807306">
    <property type="component" value="Unassembled WGS sequence"/>
</dbReference>
<accession>A0A9P6JNI7</accession>
<reference evidence="2" key="1">
    <citation type="submission" date="2020-11" db="EMBL/GenBank/DDBJ databases">
        <authorList>
            <consortium name="DOE Joint Genome Institute"/>
            <person name="Ahrendt S."/>
            <person name="Riley R."/>
            <person name="Andreopoulos W."/>
            <person name="Labutti K."/>
            <person name="Pangilinan J."/>
            <person name="Ruiz-Duenas F.J."/>
            <person name="Barrasa J.M."/>
            <person name="Sanchez-Garcia M."/>
            <person name="Camarero S."/>
            <person name="Miyauchi S."/>
            <person name="Serrano A."/>
            <person name="Linde D."/>
            <person name="Babiker R."/>
            <person name="Drula E."/>
            <person name="Ayuso-Fernandez I."/>
            <person name="Pacheco R."/>
            <person name="Padilla G."/>
            <person name="Ferreira P."/>
            <person name="Barriuso J."/>
            <person name="Kellner H."/>
            <person name="Castanera R."/>
            <person name="Alfaro M."/>
            <person name="Ramirez L."/>
            <person name="Pisabarro A.G."/>
            <person name="Kuo A."/>
            <person name="Tritt A."/>
            <person name="Lipzen A."/>
            <person name="He G."/>
            <person name="Yan M."/>
            <person name="Ng V."/>
            <person name="Cullen D."/>
            <person name="Martin F."/>
            <person name="Rosso M.-N."/>
            <person name="Henrissat B."/>
            <person name="Hibbett D."/>
            <person name="Martinez A.T."/>
            <person name="Grigoriev I.V."/>
        </authorList>
    </citation>
    <scope>NUCLEOTIDE SEQUENCE</scope>
    <source>
        <strain evidence="2">CBS 506.95</strain>
    </source>
</reference>
<dbReference type="OrthoDB" id="3038990at2759"/>
<evidence type="ECO:0000313" key="2">
    <source>
        <dbReference type="EMBL" id="KAF9526848.1"/>
    </source>
</evidence>
<keyword evidence="1" id="KW-0472">Membrane</keyword>
<feature type="transmembrane region" description="Helical" evidence="1">
    <location>
        <begin position="324"/>
        <end position="344"/>
    </location>
</feature>
<sequence length="398" mass="43786">MTSDTNEIQPREPSKHLCRIQIARERKGLNCLFVCIKAWGLERETPEPAMKPTSADVLINLLPVKVLTLAFEKMQEPSARFTKQYKLSAHHPDHSSFGLIGGPILAGCLAVTIWDILCFFKADIALVFLHRFTWKTAIFLVARLAPLGYFFTITIFTVGTNVDCDTLQHAFRTLLVLARPSTTLLLLFRVDAVYNQNTYMRSFLAAVWLATLGAFILLAVEGIVPTEVLPYCFAVAKPALIAPAAILQIANDTLSCLAILYNLGGGSWKERLSSLKKVVRPNHSCLTDLFVQDTILYSILAIFANIITAISCSLFVPPFYSGDVAIMVSHPGAVAVNLIALRIYRNLKLGKPGLVLPTVNSATFQISNIVFTSPITREASSVHDAESSFNTEGKNDRG</sequence>
<feature type="transmembrane region" description="Helical" evidence="1">
    <location>
        <begin position="97"/>
        <end position="120"/>
    </location>
</feature>
<dbReference type="AlphaFoldDB" id="A0A9P6JNI7"/>
<organism evidence="2 3">
    <name type="scientific">Crepidotus variabilis</name>
    <dbReference type="NCBI Taxonomy" id="179855"/>
    <lineage>
        <taxon>Eukaryota</taxon>
        <taxon>Fungi</taxon>
        <taxon>Dikarya</taxon>
        <taxon>Basidiomycota</taxon>
        <taxon>Agaricomycotina</taxon>
        <taxon>Agaricomycetes</taxon>
        <taxon>Agaricomycetidae</taxon>
        <taxon>Agaricales</taxon>
        <taxon>Agaricineae</taxon>
        <taxon>Crepidotaceae</taxon>
        <taxon>Crepidotus</taxon>
    </lineage>
</organism>
<evidence type="ECO:0000256" key="1">
    <source>
        <dbReference type="SAM" id="Phobius"/>
    </source>
</evidence>
<evidence type="ECO:0000313" key="3">
    <source>
        <dbReference type="Proteomes" id="UP000807306"/>
    </source>
</evidence>
<name>A0A9P6JNI7_9AGAR</name>
<proteinExistence type="predicted"/>
<protein>
    <submittedName>
        <fullName evidence="2">Uncharacterized protein</fullName>
    </submittedName>
</protein>
<gene>
    <name evidence="2" type="ORF">CPB83DRAFT_895699</name>
</gene>